<organism evidence="1">
    <name type="scientific">hydrothermal vent metagenome</name>
    <dbReference type="NCBI Taxonomy" id="652676"/>
    <lineage>
        <taxon>unclassified sequences</taxon>
        <taxon>metagenomes</taxon>
        <taxon>ecological metagenomes</taxon>
    </lineage>
</organism>
<name>A0A3B0WV50_9ZZZZ</name>
<feature type="non-terminal residue" evidence="1">
    <location>
        <position position="161"/>
    </location>
</feature>
<sequence>MLDSKNNPLSGKAKAAEDLLYGGIDIGKSVQDTDTTGVAWDRSSSTGTGRIGIRYPKIELALEYANAEVDQSTELGYKLTAELKADPLLGIGMEIDILTAVVKIGMNSLLPGSSTMLEAGEKFGKFIWGIINDDKDKKEEIPNTKENIEDRNFYFEAGISL</sequence>
<reference evidence="1" key="1">
    <citation type="submission" date="2018-06" db="EMBL/GenBank/DDBJ databases">
        <authorList>
            <person name="Zhirakovskaya E."/>
        </authorList>
    </citation>
    <scope>NUCLEOTIDE SEQUENCE</scope>
</reference>
<evidence type="ECO:0000313" key="1">
    <source>
        <dbReference type="EMBL" id="VAW56273.1"/>
    </source>
</evidence>
<dbReference type="AlphaFoldDB" id="A0A3B0WV50"/>
<accession>A0A3B0WV50</accession>
<proteinExistence type="predicted"/>
<gene>
    <name evidence="1" type="ORF">MNBD_GAMMA07-412</name>
</gene>
<protein>
    <submittedName>
        <fullName evidence="1">Uncharacterized protein</fullName>
    </submittedName>
</protein>
<dbReference type="EMBL" id="UOFF01000207">
    <property type="protein sequence ID" value="VAW56273.1"/>
    <property type="molecule type" value="Genomic_DNA"/>
</dbReference>